<keyword evidence="3" id="KW-1185">Reference proteome</keyword>
<feature type="region of interest" description="Disordered" evidence="1">
    <location>
        <begin position="251"/>
        <end position="294"/>
    </location>
</feature>
<dbReference type="AlphaFoldDB" id="A0AA86IX18"/>
<sequence length="294" mass="30624">MTEQTTTITDQTGCDADSPELSGVDLARVALQQARLAARNSGGEARAPRRRRATAVKRDGREPSGFAAVLAGLMADRAWELPAAGGSVLDQWPDIAGAVAPQLPHHVTAVAFHPETGQLDLRPDSPAYATQLRLITARIVATANSTVGTDAVRTVRVLPPGAAPASRTASEAPAAAPDASQAPVKTREMGSAGFHQALAAHQAVVPPSRVDPSIAEAVERQTAAMRALSRRAFPETEAAADDAPAPIEQARTERRRQADASHAAAVRRARAERAAREAGTAAVVPQPTLLGRTA</sequence>
<dbReference type="Proteomes" id="UP001291653">
    <property type="component" value="Plasmid pYSPA8-2"/>
</dbReference>
<protein>
    <submittedName>
        <fullName evidence="2">DciA family protein</fullName>
    </submittedName>
</protein>
<dbReference type="Pfam" id="PF05258">
    <property type="entry name" value="DciA"/>
    <property type="match status" value="1"/>
</dbReference>
<reference evidence="2 3" key="1">
    <citation type="submission" date="2022-10" db="EMBL/GenBank/DDBJ databases">
        <title>Draft genome sequence of Streptomyces sp. YSPA8.</title>
        <authorList>
            <person name="Moriuchi R."/>
            <person name="Dohra H."/>
            <person name="Yamamura H."/>
            <person name="Kodani S."/>
        </authorList>
    </citation>
    <scope>NUCLEOTIDE SEQUENCE [LARGE SCALE GENOMIC DNA]</scope>
    <source>
        <strain evidence="2 3">YSPA8</strain>
        <plasmid evidence="2 3">pYSPA8-2</plasmid>
    </source>
</reference>
<proteinExistence type="predicted"/>
<dbReference type="RefSeq" id="WP_323452061.1">
    <property type="nucleotide sequence ID" value="NZ_LC735415.1"/>
</dbReference>
<evidence type="ECO:0000313" key="2">
    <source>
        <dbReference type="EMBL" id="BDT39643.1"/>
    </source>
</evidence>
<evidence type="ECO:0000256" key="1">
    <source>
        <dbReference type="SAM" id="MobiDB-lite"/>
    </source>
</evidence>
<geneLocation type="plasmid" evidence="2 3">
    <name>pYSPA8-2</name>
</geneLocation>
<accession>A0AA86IX18</accession>
<feature type="compositionally biased region" description="Low complexity" evidence="1">
    <location>
        <begin position="1"/>
        <end position="12"/>
    </location>
</feature>
<name>A0AA86IX18_9ACTN</name>
<dbReference type="EMBL" id="LC735415">
    <property type="protein sequence ID" value="BDT39643.1"/>
    <property type="molecule type" value="Genomic_DNA"/>
</dbReference>
<feature type="region of interest" description="Disordered" evidence="1">
    <location>
        <begin position="162"/>
        <end position="189"/>
    </location>
</feature>
<dbReference type="InterPro" id="IPR007922">
    <property type="entry name" value="DciA-like"/>
</dbReference>
<evidence type="ECO:0000313" key="3">
    <source>
        <dbReference type="Proteomes" id="UP001291653"/>
    </source>
</evidence>
<feature type="region of interest" description="Disordered" evidence="1">
    <location>
        <begin position="1"/>
        <end position="20"/>
    </location>
</feature>
<feature type="compositionally biased region" description="Low complexity" evidence="1">
    <location>
        <begin position="163"/>
        <end position="183"/>
    </location>
</feature>
<organism evidence="2 3">
    <name type="scientific">Streptomyces yaizuensis</name>
    <dbReference type="NCBI Taxonomy" id="2989713"/>
    <lineage>
        <taxon>Bacteria</taxon>
        <taxon>Bacillati</taxon>
        <taxon>Actinomycetota</taxon>
        <taxon>Actinomycetes</taxon>
        <taxon>Kitasatosporales</taxon>
        <taxon>Streptomycetaceae</taxon>
        <taxon>Streptomyces</taxon>
    </lineage>
</organism>
<gene>
    <name evidence="2" type="ORF">SYYSPA8_37625</name>
</gene>
<keyword evidence="2" id="KW-0614">Plasmid</keyword>
<feature type="region of interest" description="Disordered" evidence="1">
    <location>
        <begin position="37"/>
        <end position="59"/>
    </location>
</feature>